<evidence type="ECO:0000313" key="4">
    <source>
        <dbReference type="Proteomes" id="UP001155901"/>
    </source>
</evidence>
<feature type="compositionally biased region" description="Pro residues" evidence="1">
    <location>
        <begin position="75"/>
        <end position="87"/>
    </location>
</feature>
<organism evidence="2 4">
    <name type="scientific">Duganella violaceipulchra</name>
    <dbReference type="NCBI Taxonomy" id="2849652"/>
    <lineage>
        <taxon>Bacteria</taxon>
        <taxon>Pseudomonadati</taxon>
        <taxon>Pseudomonadota</taxon>
        <taxon>Betaproteobacteria</taxon>
        <taxon>Burkholderiales</taxon>
        <taxon>Oxalobacteraceae</taxon>
        <taxon>Telluria group</taxon>
        <taxon>Duganella</taxon>
    </lineage>
</organism>
<comment type="caution">
    <text evidence="2">The sequence shown here is derived from an EMBL/GenBank/DDBJ whole genome shotgun (WGS) entry which is preliminary data.</text>
</comment>
<evidence type="ECO:0000256" key="1">
    <source>
        <dbReference type="SAM" id="MobiDB-lite"/>
    </source>
</evidence>
<sequence>MLAFIGWRAPERPLAASVGRHEAITYILAPAPKAVAQPKPVREAVAPRMTLLPPVQQAQPVQPPAQAPQAITQTTPPPDPFAQPPAKPAEDLLQRSLNSAAAVDRQLRKEAWNPRDKKIANDTTALAAKLGGAYAGDNGTTLENFTTPDGRLMTRVRSAGGSYCAVMESNSLTGGRDPFRDGVKTKVSTCPR</sequence>
<feature type="region of interest" description="Disordered" evidence="1">
    <location>
        <begin position="57"/>
        <end position="87"/>
    </location>
</feature>
<keyword evidence="5" id="KW-1185">Reference proteome</keyword>
<dbReference type="Proteomes" id="UP001155901">
    <property type="component" value="Unassembled WGS sequence"/>
</dbReference>
<evidence type="ECO:0000313" key="2">
    <source>
        <dbReference type="EMBL" id="MBV6324667.1"/>
    </source>
</evidence>
<dbReference type="AlphaFoldDB" id="A0AA41H9S3"/>
<reference evidence="2" key="1">
    <citation type="submission" date="2021-07" db="EMBL/GenBank/DDBJ databases">
        <title>Characterization of violacein-producing bacteria and related species.</title>
        <authorList>
            <person name="Wilson H.S."/>
            <person name="De Leon M.E."/>
        </authorList>
    </citation>
    <scope>NUCLEOTIDE SEQUENCE</scope>
    <source>
        <strain evidence="2">HSC-15S17</strain>
    </source>
</reference>
<evidence type="ECO:0000313" key="3">
    <source>
        <dbReference type="EMBL" id="MCP2009887.1"/>
    </source>
</evidence>
<dbReference type="EMBL" id="JALJZU010000007">
    <property type="protein sequence ID" value="MCP2009887.1"/>
    <property type="molecule type" value="Genomic_DNA"/>
</dbReference>
<name>A0AA41H9S3_9BURK</name>
<dbReference type="Proteomes" id="UP001162889">
    <property type="component" value="Unassembled WGS sequence"/>
</dbReference>
<dbReference type="EMBL" id="JAHTGR010000019">
    <property type="protein sequence ID" value="MBV6324667.1"/>
    <property type="molecule type" value="Genomic_DNA"/>
</dbReference>
<proteinExistence type="predicted"/>
<reference evidence="3" key="2">
    <citation type="submission" date="2022-03" db="EMBL/GenBank/DDBJ databases">
        <title>Genome Encyclopedia of Bacteria and Archaea VI: Functional Genomics of Type Strains.</title>
        <authorList>
            <person name="Whitman W."/>
        </authorList>
    </citation>
    <scope>NUCLEOTIDE SEQUENCE</scope>
    <source>
        <strain evidence="3">HSC-15S17</strain>
    </source>
</reference>
<gene>
    <name evidence="2" type="ORF">KVP70_27440</name>
    <name evidence="3" type="ORF">L1274_003619</name>
</gene>
<protein>
    <submittedName>
        <fullName evidence="2">Uncharacterized protein</fullName>
    </submittedName>
</protein>
<evidence type="ECO:0000313" key="5">
    <source>
        <dbReference type="Proteomes" id="UP001162889"/>
    </source>
</evidence>
<accession>A0AA41H9S3</accession>
<dbReference type="RefSeq" id="WP_217945585.1">
    <property type="nucleotide sequence ID" value="NZ_JAHTGR010000019.1"/>
</dbReference>